<dbReference type="EMBL" id="DTIB01000017">
    <property type="protein sequence ID" value="HGB24559.1"/>
    <property type="molecule type" value="Genomic_DNA"/>
</dbReference>
<dbReference type="Pfam" id="PF02517">
    <property type="entry name" value="Rce1-like"/>
    <property type="match status" value="1"/>
</dbReference>
<evidence type="ECO:0000259" key="2">
    <source>
        <dbReference type="Pfam" id="PF02517"/>
    </source>
</evidence>
<protein>
    <submittedName>
        <fullName evidence="3">CPBP family intramembrane metalloprotease</fullName>
    </submittedName>
</protein>
<evidence type="ECO:0000313" key="3">
    <source>
        <dbReference type="EMBL" id="HGB24559.1"/>
    </source>
</evidence>
<keyword evidence="3" id="KW-0482">Metalloprotease</keyword>
<dbReference type="GO" id="GO:0004175">
    <property type="term" value="F:endopeptidase activity"/>
    <property type="evidence" value="ECO:0007669"/>
    <property type="project" value="UniProtKB-ARBA"/>
</dbReference>
<keyword evidence="1" id="KW-0812">Transmembrane</keyword>
<reference evidence="3" key="1">
    <citation type="journal article" date="2020" name="mSystems">
        <title>Genome- and Community-Level Interaction Insights into Carbon Utilization and Element Cycling Functions of Hydrothermarchaeota in Hydrothermal Sediment.</title>
        <authorList>
            <person name="Zhou Z."/>
            <person name="Liu Y."/>
            <person name="Xu W."/>
            <person name="Pan J."/>
            <person name="Luo Z.H."/>
            <person name="Li M."/>
        </authorList>
    </citation>
    <scope>NUCLEOTIDE SEQUENCE [LARGE SCALE GENOMIC DNA]</scope>
    <source>
        <strain evidence="3">SpSt-8</strain>
    </source>
</reference>
<feature type="transmembrane region" description="Helical" evidence="1">
    <location>
        <begin position="91"/>
        <end position="114"/>
    </location>
</feature>
<evidence type="ECO:0000256" key="1">
    <source>
        <dbReference type="SAM" id="Phobius"/>
    </source>
</evidence>
<accession>A0A7C3WJ06</accession>
<dbReference type="AlphaFoldDB" id="A0A7C3WJ06"/>
<keyword evidence="3" id="KW-0378">Hydrolase</keyword>
<dbReference type="GO" id="GO:0080120">
    <property type="term" value="P:CAAX-box protein maturation"/>
    <property type="evidence" value="ECO:0007669"/>
    <property type="project" value="UniProtKB-ARBA"/>
</dbReference>
<dbReference type="GO" id="GO:0008237">
    <property type="term" value="F:metallopeptidase activity"/>
    <property type="evidence" value="ECO:0007669"/>
    <property type="project" value="UniProtKB-KW"/>
</dbReference>
<keyword evidence="1" id="KW-0472">Membrane</keyword>
<gene>
    <name evidence="3" type="ORF">ENV88_00585</name>
</gene>
<comment type="caution">
    <text evidence="3">The sequence shown here is derived from an EMBL/GenBank/DDBJ whole genome shotgun (WGS) entry which is preliminary data.</text>
</comment>
<keyword evidence="3" id="KW-0645">Protease</keyword>
<dbReference type="GO" id="GO:0006508">
    <property type="term" value="P:proteolysis"/>
    <property type="evidence" value="ECO:0007669"/>
    <property type="project" value="UniProtKB-KW"/>
</dbReference>
<organism evidence="3">
    <name type="scientific">Thermofilum pendens</name>
    <dbReference type="NCBI Taxonomy" id="2269"/>
    <lineage>
        <taxon>Archaea</taxon>
        <taxon>Thermoproteota</taxon>
        <taxon>Thermoprotei</taxon>
        <taxon>Thermofilales</taxon>
        <taxon>Thermofilaceae</taxon>
        <taxon>Thermofilum</taxon>
    </lineage>
</organism>
<feature type="domain" description="CAAX prenyl protease 2/Lysostaphin resistance protein A-like" evidence="2">
    <location>
        <begin position="2"/>
        <end position="83"/>
    </location>
</feature>
<proteinExistence type="predicted"/>
<sequence length="132" mass="14467">MFAAVAGVVEEMFFRGVLLGREGVLMQAFYFALAHLALGDPVSLVLSAFLTPHYFLLGLVLGVIASKRGFHLSAVFHALYNALSTRHVLAVSPATLVAMLAVDAVGLLLVLVYFHPRFDRKIHKEFLPENCL</sequence>
<keyword evidence="1" id="KW-1133">Transmembrane helix</keyword>
<dbReference type="InterPro" id="IPR003675">
    <property type="entry name" value="Rce1/LyrA-like_dom"/>
</dbReference>
<name>A0A7C3WJ06_THEPE</name>